<keyword evidence="12 15" id="KW-0648">Protein biosynthesis</keyword>
<feature type="domain" description="TRNA-binding" evidence="17">
    <location>
        <begin position="39"/>
        <end position="150"/>
    </location>
</feature>
<dbReference type="SUPFAM" id="SSF56037">
    <property type="entry name" value="PheT/TilS domain"/>
    <property type="match status" value="1"/>
</dbReference>
<dbReference type="Gene3D" id="3.30.56.10">
    <property type="match status" value="2"/>
</dbReference>
<keyword evidence="10 15" id="KW-0460">Magnesium</keyword>
<dbReference type="HAMAP" id="MF_00283">
    <property type="entry name" value="Phe_tRNA_synth_beta1"/>
    <property type="match status" value="1"/>
</dbReference>
<dbReference type="PANTHER" id="PTHR10947:SF0">
    <property type="entry name" value="PHENYLALANINE--TRNA LIGASE BETA SUBUNIT"/>
    <property type="match status" value="1"/>
</dbReference>
<evidence type="ECO:0000256" key="9">
    <source>
        <dbReference type="ARBA" id="ARBA00022840"/>
    </source>
</evidence>
<evidence type="ECO:0000256" key="2">
    <source>
        <dbReference type="ARBA" id="ARBA00008653"/>
    </source>
</evidence>
<dbReference type="Gene3D" id="3.30.70.380">
    <property type="entry name" value="Ferrodoxin-fold anticodon-binding domain"/>
    <property type="match status" value="1"/>
</dbReference>
<protein>
    <recommendedName>
        <fullName evidence="15">Phenylalanine--tRNA ligase beta subunit</fullName>
        <ecNumber evidence="15">6.1.1.20</ecNumber>
    </recommendedName>
    <alternativeName>
        <fullName evidence="15">Phenylalanyl-tRNA synthetase beta subunit</fullName>
        <shortName evidence="15">PheRS</shortName>
    </alternativeName>
</protein>
<dbReference type="GO" id="GO:0000049">
    <property type="term" value="F:tRNA binding"/>
    <property type="evidence" value="ECO:0007669"/>
    <property type="project" value="UniProtKB-UniRule"/>
</dbReference>
<evidence type="ECO:0000256" key="7">
    <source>
        <dbReference type="ARBA" id="ARBA00022723"/>
    </source>
</evidence>
<evidence type="ECO:0000256" key="12">
    <source>
        <dbReference type="ARBA" id="ARBA00022917"/>
    </source>
</evidence>
<dbReference type="SUPFAM" id="SSF46955">
    <property type="entry name" value="Putative DNA-binding domain"/>
    <property type="match status" value="1"/>
</dbReference>
<dbReference type="PROSITE" id="PS51447">
    <property type="entry name" value="FDX_ACB"/>
    <property type="match status" value="1"/>
</dbReference>
<dbReference type="Pfam" id="PF17759">
    <property type="entry name" value="tRNA_synthFbeta"/>
    <property type="match status" value="1"/>
</dbReference>
<keyword evidence="8 15" id="KW-0547">Nucleotide-binding</keyword>
<evidence type="ECO:0000256" key="6">
    <source>
        <dbReference type="ARBA" id="ARBA00022598"/>
    </source>
</evidence>
<keyword evidence="21" id="KW-1185">Reference proteome</keyword>
<dbReference type="GO" id="GO:0009328">
    <property type="term" value="C:phenylalanine-tRNA ligase complex"/>
    <property type="evidence" value="ECO:0007669"/>
    <property type="project" value="TreeGrafter"/>
</dbReference>
<evidence type="ECO:0000256" key="14">
    <source>
        <dbReference type="ARBA" id="ARBA00049255"/>
    </source>
</evidence>
<dbReference type="GO" id="GO:0000287">
    <property type="term" value="F:magnesium ion binding"/>
    <property type="evidence" value="ECO:0007669"/>
    <property type="project" value="UniProtKB-UniRule"/>
</dbReference>
<dbReference type="InterPro" id="IPR033714">
    <property type="entry name" value="tRNA_bind_bactPheRS"/>
</dbReference>
<keyword evidence="4 15" id="KW-0963">Cytoplasm</keyword>
<dbReference type="PANTHER" id="PTHR10947">
    <property type="entry name" value="PHENYLALANYL-TRNA SYNTHETASE BETA CHAIN AND LEUCINE-RICH REPEAT-CONTAINING PROTEIN 47"/>
    <property type="match status" value="1"/>
</dbReference>
<proteinExistence type="inferred from homology"/>
<evidence type="ECO:0000256" key="8">
    <source>
        <dbReference type="ARBA" id="ARBA00022741"/>
    </source>
</evidence>
<dbReference type="FunFam" id="2.40.50.140:FF:000045">
    <property type="entry name" value="Phenylalanine--tRNA ligase beta subunit"/>
    <property type="match status" value="1"/>
</dbReference>
<feature type="domain" description="FDX-ACB" evidence="18">
    <location>
        <begin position="687"/>
        <end position="779"/>
    </location>
</feature>
<dbReference type="CDD" id="cd00769">
    <property type="entry name" value="PheRS_beta_core"/>
    <property type="match status" value="1"/>
</dbReference>
<dbReference type="SUPFAM" id="SSF50249">
    <property type="entry name" value="Nucleic acid-binding proteins"/>
    <property type="match status" value="1"/>
</dbReference>
<evidence type="ECO:0000313" key="20">
    <source>
        <dbReference type="EMBL" id="QFR43102.1"/>
    </source>
</evidence>
<keyword evidence="9 15" id="KW-0067">ATP-binding</keyword>
<dbReference type="AlphaFoldDB" id="A0AAJ4DMF0"/>
<reference evidence="21" key="1">
    <citation type="submission" date="2019-06" db="EMBL/GenBank/DDBJ databases">
        <title>Sulfurimonas gotlandica sp. nov., a chemoautotrophic and psychrotolerant epsilonproteobacterium isolated from a pelagic redoxcline, and an emended description of the genus Sulfurimonas.</title>
        <authorList>
            <person name="Wang S."/>
            <person name="Jiang L."/>
            <person name="Shao Z."/>
        </authorList>
    </citation>
    <scope>NUCLEOTIDE SEQUENCE [LARGE SCALE GENOMIC DNA]</scope>
    <source>
        <strain evidence="21">1-1N</strain>
    </source>
</reference>
<dbReference type="InterPro" id="IPR041616">
    <property type="entry name" value="PheRS_beta_core"/>
</dbReference>
<dbReference type="InterPro" id="IPR045060">
    <property type="entry name" value="Phe-tRNA-ligase_IIc_bsu"/>
</dbReference>
<feature type="binding site" evidence="15">
    <location>
        <position position="452"/>
    </location>
    <ligand>
        <name>Mg(2+)</name>
        <dbReference type="ChEBI" id="CHEBI:18420"/>
        <note>shared with alpha subunit</note>
    </ligand>
</feature>
<evidence type="ECO:0000259" key="19">
    <source>
        <dbReference type="PROSITE" id="PS51483"/>
    </source>
</evidence>
<dbReference type="Proteomes" id="UP000326061">
    <property type="component" value="Chromosome"/>
</dbReference>
<dbReference type="SMART" id="SM00873">
    <property type="entry name" value="B3_4"/>
    <property type="match status" value="1"/>
</dbReference>
<dbReference type="InterPro" id="IPR009061">
    <property type="entry name" value="DNA-bd_dom_put_sf"/>
</dbReference>
<feature type="binding site" evidence="15">
    <location>
        <position position="446"/>
    </location>
    <ligand>
        <name>Mg(2+)</name>
        <dbReference type="ChEBI" id="CHEBI:18420"/>
        <note>shared with alpha subunit</note>
    </ligand>
</feature>
<dbReference type="EC" id="6.1.1.20" evidence="15"/>
<feature type="domain" description="B5" evidence="19">
    <location>
        <begin position="392"/>
        <end position="468"/>
    </location>
</feature>
<dbReference type="Pfam" id="PF03484">
    <property type="entry name" value="B5"/>
    <property type="match status" value="1"/>
</dbReference>
<dbReference type="Pfam" id="PF03147">
    <property type="entry name" value="FDX-ACB"/>
    <property type="match status" value="1"/>
</dbReference>
<dbReference type="Pfam" id="PF01588">
    <property type="entry name" value="tRNA_bind"/>
    <property type="match status" value="1"/>
</dbReference>
<evidence type="ECO:0000256" key="3">
    <source>
        <dbReference type="ARBA" id="ARBA00011209"/>
    </source>
</evidence>
<dbReference type="Gene3D" id="2.40.50.140">
    <property type="entry name" value="Nucleic acid-binding proteins"/>
    <property type="match status" value="1"/>
</dbReference>
<feature type="binding site" evidence="15">
    <location>
        <position position="456"/>
    </location>
    <ligand>
        <name>Mg(2+)</name>
        <dbReference type="ChEBI" id="CHEBI:18420"/>
        <note>shared with alpha subunit</note>
    </ligand>
</feature>
<evidence type="ECO:0000256" key="1">
    <source>
        <dbReference type="ARBA" id="ARBA00004496"/>
    </source>
</evidence>
<dbReference type="Gene3D" id="3.30.930.10">
    <property type="entry name" value="Bira Bifunctional Protein, Domain 2"/>
    <property type="match status" value="1"/>
</dbReference>
<dbReference type="EMBL" id="CP041166">
    <property type="protein sequence ID" value="QFR43102.1"/>
    <property type="molecule type" value="Genomic_DNA"/>
</dbReference>
<dbReference type="InterPro" id="IPR002547">
    <property type="entry name" value="tRNA-bd_dom"/>
</dbReference>
<dbReference type="PROSITE" id="PS51483">
    <property type="entry name" value="B5"/>
    <property type="match status" value="1"/>
</dbReference>
<accession>A0AAJ4DMF0</accession>
<organism evidence="20 21">
    <name type="scientific">Sulfurimonas xiamenensis</name>
    <dbReference type="NCBI Taxonomy" id="2590021"/>
    <lineage>
        <taxon>Bacteria</taxon>
        <taxon>Pseudomonadati</taxon>
        <taxon>Campylobacterota</taxon>
        <taxon>Epsilonproteobacteria</taxon>
        <taxon>Campylobacterales</taxon>
        <taxon>Sulfurimonadaceae</taxon>
        <taxon>Sulfurimonas</taxon>
    </lineage>
</organism>
<keyword evidence="11 16" id="KW-0694">RNA-binding</keyword>
<sequence length="779" mass="87724">MIVTKSWLNEWIDLSNISTDDLVKTFNSIGLEVDSVSTYKVPNKIVFGRVLECKKHPEADKLNICQVDIGTSMRQIVCGASNVRAGLDVVVATVGAVMPNGMVIKPVKLRGVESDGMICSAKEIGLEDVQDGIIELDESIGSYTLGEEVSSNDIFSDDLIEIELTANRGDCLSIRGIARDLSAAYDKSLKEENRDENDDKRVGIGRILTLSHENNLNVNLRYKAVDLKDLHLPFVLKLRLAQIKEKKETDIEALIHYVTHSTGVILRAYNYDFFCNENKTLAKVSLSQDENGFASIMAKDKEKASTIGIIQEDASKVIGDKGIVLIEASYIPPDIISKKMQEKKMPVGPMYYRTSRGSEPDLNEGLNYCISMIESNSESSVFGGTIELGDMHEDKIISISKKEIDAIIGANIDKSKITKILKNLGFDTTKSSADNFVISVPNFRHDISNKQDIVEEIVRLVGIDNIPSKPFVFMENNRLENDYFKYKKRQLYRHKAAYSGFFESVHFVFDEKKVLHEYGFETLQEEKELLNPIVNTLDTLRSTLLTGLLKAASNNSKNGYNSVKLFEIGSVFNPKREESLKMAVLFSGNRESEGLANSGKPLKVDFGFFVQKISNIIGKFELHEFKTRHTLSHPFQCAKVVVDNEVVGELFRVHPDVEESYDLDITYMCELDFEKLPNNLKTAKKTSKYQSVHRDLSIVMPKEMRYEEVKKVIEKSASDELIRFYPVDKYSDESLGDNISLTIRFVLQSLDKTLEEEDITKSMQSILDALNSELGITIR</sequence>
<comment type="similarity">
    <text evidence="2 15">Belongs to the phenylalanyl-tRNA synthetase beta subunit family. Type 1 subfamily.</text>
</comment>
<dbReference type="SMART" id="SM00896">
    <property type="entry name" value="FDX-ACB"/>
    <property type="match status" value="1"/>
</dbReference>
<dbReference type="InterPro" id="IPR036690">
    <property type="entry name" value="Fdx_antiC-bd_sf"/>
</dbReference>
<dbReference type="InterPro" id="IPR005121">
    <property type="entry name" value="Fdx_antiC-bd"/>
</dbReference>
<name>A0AAJ4DMF0_9BACT</name>
<dbReference type="GO" id="GO:0006432">
    <property type="term" value="P:phenylalanyl-tRNA aminoacylation"/>
    <property type="evidence" value="ECO:0007669"/>
    <property type="project" value="UniProtKB-UniRule"/>
</dbReference>
<evidence type="ECO:0000256" key="4">
    <source>
        <dbReference type="ARBA" id="ARBA00022490"/>
    </source>
</evidence>
<dbReference type="InterPro" id="IPR005146">
    <property type="entry name" value="B3/B4_tRNA-bd"/>
</dbReference>
<dbReference type="InterPro" id="IPR004532">
    <property type="entry name" value="Phe-tRNA-ligase_IIc_bsu_bact"/>
</dbReference>
<gene>
    <name evidence="15" type="primary">pheT</name>
    <name evidence="20" type="ORF">FJR47_03960</name>
</gene>
<dbReference type="PROSITE" id="PS50886">
    <property type="entry name" value="TRBD"/>
    <property type="match status" value="1"/>
</dbReference>
<comment type="subcellular location">
    <subcellularLocation>
        <location evidence="1 15">Cytoplasm</location>
    </subcellularLocation>
</comment>
<evidence type="ECO:0000256" key="10">
    <source>
        <dbReference type="ARBA" id="ARBA00022842"/>
    </source>
</evidence>
<dbReference type="GO" id="GO:0005524">
    <property type="term" value="F:ATP binding"/>
    <property type="evidence" value="ECO:0007669"/>
    <property type="project" value="UniProtKB-UniRule"/>
</dbReference>
<dbReference type="SUPFAM" id="SSF55681">
    <property type="entry name" value="Class II aaRS and biotin synthetases"/>
    <property type="match status" value="1"/>
</dbReference>
<comment type="subunit">
    <text evidence="3 15">Tetramer of two alpha and two beta subunits.</text>
</comment>
<dbReference type="SMART" id="SM00874">
    <property type="entry name" value="B5"/>
    <property type="match status" value="1"/>
</dbReference>
<feature type="binding site" evidence="15">
    <location>
        <position position="455"/>
    </location>
    <ligand>
        <name>Mg(2+)</name>
        <dbReference type="ChEBI" id="CHEBI:18420"/>
        <note>shared with alpha subunit</note>
    </ligand>
</feature>
<evidence type="ECO:0000256" key="5">
    <source>
        <dbReference type="ARBA" id="ARBA00022555"/>
    </source>
</evidence>
<keyword evidence="7 15" id="KW-0479">Metal-binding</keyword>
<dbReference type="NCBIfam" id="NF045760">
    <property type="entry name" value="YtpR"/>
    <property type="match status" value="1"/>
</dbReference>
<evidence type="ECO:0000256" key="13">
    <source>
        <dbReference type="ARBA" id="ARBA00023146"/>
    </source>
</evidence>
<comment type="catalytic activity">
    <reaction evidence="14 15">
        <text>tRNA(Phe) + L-phenylalanine + ATP = L-phenylalanyl-tRNA(Phe) + AMP + diphosphate + H(+)</text>
        <dbReference type="Rhea" id="RHEA:19413"/>
        <dbReference type="Rhea" id="RHEA-COMP:9668"/>
        <dbReference type="Rhea" id="RHEA-COMP:9699"/>
        <dbReference type="ChEBI" id="CHEBI:15378"/>
        <dbReference type="ChEBI" id="CHEBI:30616"/>
        <dbReference type="ChEBI" id="CHEBI:33019"/>
        <dbReference type="ChEBI" id="CHEBI:58095"/>
        <dbReference type="ChEBI" id="CHEBI:78442"/>
        <dbReference type="ChEBI" id="CHEBI:78531"/>
        <dbReference type="ChEBI" id="CHEBI:456215"/>
        <dbReference type="EC" id="6.1.1.20"/>
    </reaction>
</comment>
<evidence type="ECO:0000259" key="17">
    <source>
        <dbReference type="PROSITE" id="PS50886"/>
    </source>
</evidence>
<dbReference type="InterPro" id="IPR012340">
    <property type="entry name" value="NA-bd_OB-fold"/>
</dbReference>
<evidence type="ECO:0000259" key="18">
    <source>
        <dbReference type="PROSITE" id="PS51447"/>
    </source>
</evidence>
<comment type="cofactor">
    <cofactor evidence="15">
        <name>Mg(2+)</name>
        <dbReference type="ChEBI" id="CHEBI:18420"/>
    </cofactor>
    <text evidence="15">Binds 2 magnesium ions per tetramer.</text>
</comment>
<dbReference type="GO" id="GO:0004826">
    <property type="term" value="F:phenylalanine-tRNA ligase activity"/>
    <property type="evidence" value="ECO:0007669"/>
    <property type="project" value="UniProtKB-UniRule"/>
</dbReference>
<evidence type="ECO:0000256" key="15">
    <source>
        <dbReference type="HAMAP-Rule" id="MF_00283"/>
    </source>
</evidence>
<keyword evidence="5 16" id="KW-0820">tRNA-binding</keyword>
<dbReference type="KEGG" id="suln:FJR47_03960"/>
<evidence type="ECO:0000256" key="16">
    <source>
        <dbReference type="PROSITE-ProRule" id="PRU00209"/>
    </source>
</evidence>
<dbReference type="NCBIfam" id="TIGR00472">
    <property type="entry name" value="pheT_bact"/>
    <property type="match status" value="1"/>
</dbReference>
<keyword evidence="13 15" id="KW-0030">Aminoacyl-tRNA synthetase</keyword>
<keyword evidence="6 15" id="KW-0436">Ligase</keyword>
<dbReference type="CDD" id="cd02796">
    <property type="entry name" value="tRNA_bind_bactPheRS"/>
    <property type="match status" value="1"/>
</dbReference>
<dbReference type="RefSeq" id="WP_152299165.1">
    <property type="nucleotide sequence ID" value="NZ_CP041166.1"/>
</dbReference>
<dbReference type="InterPro" id="IPR005147">
    <property type="entry name" value="tRNA_synthase_B5-dom"/>
</dbReference>
<evidence type="ECO:0000256" key="11">
    <source>
        <dbReference type="ARBA" id="ARBA00022884"/>
    </source>
</evidence>
<dbReference type="SUPFAM" id="SSF54991">
    <property type="entry name" value="Anticodon-binding domain of PheRS"/>
    <property type="match status" value="1"/>
</dbReference>
<dbReference type="InterPro" id="IPR045864">
    <property type="entry name" value="aa-tRNA-synth_II/BPL/LPL"/>
</dbReference>
<evidence type="ECO:0000313" key="21">
    <source>
        <dbReference type="Proteomes" id="UP000326061"/>
    </source>
</evidence>